<comment type="caution">
    <text evidence="1">The sequence shown here is derived from an EMBL/GenBank/DDBJ whole genome shotgun (WGS) entry which is preliminary data.</text>
</comment>
<dbReference type="AlphaFoldDB" id="A0A9P0VNT1"/>
<name>A0A9P0VNT1_CUSEU</name>
<gene>
    <name evidence="1" type="ORF">CEURO_LOCUS423</name>
</gene>
<accession>A0A9P0VNT1</accession>
<sequence>MCLTVMNDDVIFVNDNENAGSANCNDVLVDCDNDNHLENENMNSLENEIHDIGIDINENEGPDNSPEIPHMVDIFAPRNWDGLSSEVVDLLVIEGPKRDCSIVKGPKDKFSRLFNANLYTRVLSNEEKCDRDWLVYSKGLNKVFCFCCK</sequence>
<dbReference type="EMBL" id="CAMAPE010000002">
    <property type="protein sequence ID" value="CAH9052929.1"/>
    <property type="molecule type" value="Genomic_DNA"/>
</dbReference>
<reference evidence="1" key="1">
    <citation type="submission" date="2022-07" db="EMBL/GenBank/DDBJ databases">
        <authorList>
            <person name="Macas J."/>
            <person name="Novak P."/>
            <person name="Neumann P."/>
        </authorList>
    </citation>
    <scope>NUCLEOTIDE SEQUENCE</scope>
</reference>
<proteinExistence type="predicted"/>
<keyword evidence="2" id="KW-1185">Reference proteome</keyword>
<organism evidence="1 2">
    <name type="scientific">Cuscuta europaea</name>
    <name type="common">European dodder</name>
    <dbReference type="NCBI Taxonomy" id="41803"/>
    <lineage>
        <taxon>Eukaryota</taxon>
        <taxon>Viridiplantae</taxon>
        <taxon>Streptophyta</taxon>
        <taxon>Embryophyta</taxon>
        <taxon>Tracheophyta</taxon>
        <taxon>Spermatophyta</taxon>
        <taxon>Magnoliopsida</taxon>
        <taxon>eudicotyledons</taxon>
        <taxon>Gunneridae</taxon>
        <taxon>Pentapetalae</taxon>
        <taxon>asterids</taxon>
        <taxon>lamiids</taxon>
        <taxon>Solanales</taxon>
        <taxon>Convolvulaceae</taxon>
        <taxon>Cuscuteae</taxon>
        <taxon>Cuscuta</taxon>
        <taxon>Cuscuta subgen. Cuscuta</taxon>
    </lineage>
</organism>
<dbReference type="OrthoDB" id="1427281at2759"/>
<dbReference type="Proteomes" id="UP001152484">
    <property type="component" value="Unassembled WGS sequence"/>
</dbReference>
<evidence type="ECO:0000313" key="2">
    <source>
        <dbReference type="Proteomes" id="UP001152484"/>
    </source>
</evidence>
<evidence type="ECO:0000313" key="1">
    <source>
        <dbReference type="EMBL" id="CAH9052929.1"/>
    </source>
</evidence>
<protein>
    <submittedName>
        <fullName evidence="1">Uncharacterized protein</fullName>
    </submittedName>
</protein>
<feature type="non-terminal residue" evidence="1">
    <location>
        <position position="149"/>
    </location>
</feature>